<keyword evidence="17" id="KW-1185">Reference proteome</keyword>
<feature type="compositionally biased region" description="Polar residues" evidence="13">
    <location>
        <begin position="7"/>
        <end position="18"/>
    </location>
</feature>
<organism evidence="16 17">
    <name type="scientific">Dermatophagoides farinae</name>
    <name type="common">American house dust mite</name>
    <dbReference type="NCBI Taxonomy" id="6954"/>
    <lineage>
        <taxon>Eukaryota</taxon>
        <taxon>Metazoa</taxon>
        <taxon>Ecdysozoa</taxon>
        <taxon>Arthropoda</taxon>
        <taxon>Chelicerata</taxon>
        <taxon>Arachnida</taxon>
        <taxon>Acari</taxon>
        <taxon>Acariformes</taxon>
        <taxon>Sarcoptiformes</taxon>
        <taxon>Astigmata</taxon>
        <taxon>Psoroptidia</taxon>
        <taxon>Analgoidea</taxon>
        <taxon>Pyroglyphidae</taxon>
        <taxon>Dermatophagoidinae</taxon>
        <taxon>Dermatophagoides</taxon>
    </lineage>
</organism>
<feature type="transmembrane region" description="Helical" evidence="14">
    <location>
        <begin position="1241"/>
        <end position="1261"/>
    </location>
</feature>
<evidence type="ECO:0000256" key="10">
    <source>
        <dbReference type="ARBA" id="ARBA00023180"/>
    </source>
</evidence>
<feature type="transmembrane region" description="Helical" evidence="14">
    <location>
        <begin position="1507"/>
        <end position="1525"/>
    </location>
</feature>
<feature type="compositionally biased region" description="Basic and acidic residues" evidence="13">
    <location>
        <begin position="775"/>
        <end position="791"/>
    </location>
</feature>
<feature type="transmembrane region" description="Helical" evidence="14">
    <location>
        <begin position="251"/>
        <end position="272"/>
    </location>
</feature>
<evidence type="ECO:0000256" key="11">
    <source>
        <dbReference type="ARBA" id="ARBA00046329"/>
    </source>
</evidence>
<dbReference type="InterPro" id="IPR004835">
    <property type="entry name" value="Chitin_synth"/>
</dbReference>
<proteinExistence type="inferred from homology"/>
<reference evidence="16" key="1">
    <citation type="submission" date="2013-05" db="EMBL/GenBank/DDBJ databases">
        <authorList>
            <person name="Yim A.K.Y."/>
            <person name="Chan T.F."/>
            <person name="Ji K.M."/>
            <person name="Liu X.Y."/>
            <person name="Zhou J.W."/>
            <person name="Li R.Q."/>
            <person name="Yang K.Y."/>
            <person name="Li J."/>
            <person name="Li M."/>
            <person name="Law P.T.W."/>
            <person name="Wu Y.L."/>
            <person name="Cai Z.L."/>
            <person name="Qin H."/>
            <person name="Bao Y."/>
            <person name="Leung R.K.K."/>
            <person name="Ng P.K.S."/>
            <person name="Zou J."/>
            <person name="Zhong X.J."/>
            <person name="Ran P.X."/>
            <person name="Zhong N.S."/>
            <person name="Liu Z.G."/>
            <person name="Tsui S.K.W."/>
        </authorList>
    </citation>
    <scope>NUCLEOTIDE SEQUENCE</scope>
    <source>
        <strain evidence="16">Derf</strain>
        <tissue evidence="16">Whole organism</tissue>
    </source>
</reference>
<comment type="subcellular location">
    <subcellularLocation>
        <location evidence="1">Cell membrane</location>
        <topology evidence="1">Multi-pass membrane protein</topology>
    </subcellularLocation>
</comment>
<dbReference type="Proteomes" id="UP000790347">
    <property type="component" value="Unassembled WGS sequence"/>
</dbReference>
<dbReference type="GO" id="GO:0004100">
    <property type="term" value="F:chitin synthase activity"/>
    <property type="evidence" value="ECO:0007669"/>
    <property type="project" value="UniProtKB-EC"/>
</dbReference>
<feature type="transmembrane region" description="Helical" evidence="14">
    <location>
        <begin position="1210"/>
        <end position="1229"/>
    </location>
</feature>
<keyword evidence="3" id="KW-1003">Cell membrane</keyword>
<feature type="compositionally biased region" description="Polar residues" evidence="13">
    <location>
        <begin position="81"/>
        <end position="96"/>
    </location>
</feature>
<feature type="compositionally biased region" description="Basic and acidic residues" evidence="13">
    <location>
        <begin position="1716"/>
        <end position="1726"/>
    </location>
</feature>
<evidence type="ECO:0000259" key="15">
    <source>
        <dbReference type="Pfam" id="PF23000"/>
    </source>
</evidence>
<feature type="transmembrane region" description="Helical" evidence="14">
    <location>
        <begin position="1187"/>
        <end position="1204"/>
    </location>
</feature>
<dbReference type="GO" id="GO:0005886">
    <property type="term" value="C:plasma membrane"/>
    <property type="evidence" value="ECO:0007669"/>
    <property type="project" value="UniProtKB-SubCell"/>
</dbReference>
<dbReference type="InterPro" id="IPR029044">
    <property type="entry name" value="Nucleotide-diphossugar_trans"/>
</dbReference>
<keyword evidence="7 14" id="KW-1133">Transmembrane helix</keyword>
<evidence type="ECO:0000256" key="3">
    <source>
        <dbReference type="ARBA" id="ARBA00022475"/>
    </source>
</evidence>
<feature type="region of interest" description="Disordered" evidence="13">
    <location>
        <begin position="1699"/>
        <end position="1760"/>
    </location>
</feature>
<dbReference type="EMBL" id="ASGP02000001">
    <property type="protein sequence ID" value="KAH9529063.1"/>
    <property type="molecule type" value="Genomic_DNA"/>
</dbReference>
<accession>A0A922IDX0</accession>
<dbReference type="EC" id="2.4.1.16" evidence="2"/>
<dbReference type="GO" id="GO:0006031">
    <property type="term" value="P:chitin biosynthetic process"/>
    <property type="evidence" value="ECO:0007669"/>
    <property type="project" value="TreeGrafter"/>
</dbReference>
<keyword evidence="5" id="KW-0808">Transferase</keyword>
<feature type="domain" description="Chitin synthase chs-1/2 N-terminal putative transporter" evidence="15">
    <location>
        <begin position="239"/>
        <end position="543"/>
    </location>
</feature>
<evidence type="ECO:0000313" key="16">
    <source>
        <dbReference type="EMBL" id="KAH9529063.1"/>
    </source>
</evidence>
<feature type="compositionally biased region" description="Acidic residues" evidence="13">
    <location>
        <begin position="69"/>
        <end position="78"/>
    </location>
</feature>
<gene>
    <name evidence="16" type="primary">chs1</name>
    <name evidence="16" type="ORF">DERF_002972</name>
</gene>
<feature type="transmembrane region" description="Helical" evidence="14">
    <location>
        <begin position="1150"/>
        <end position="1175"/>
    </location>
</feature>
<feature type="transmembrane region" description="Helical" evidence="14">
    <location>
        <begin position="318"/>
        <end position="340"/>
    </location>
</feature>
<evidence type="ECO:0000256" key="14">
    <source>
        <dbReference type="SAM" id="Phobius"/>
    </source>
</evidence>
<evidence type="ECO:0000256" key="1">
    <source>
        <dbReference type="ARBA" id="ARBA00004651"/>
    </source>
</evidence>
<feature type="transmembrane region" description="Helical" evidence="14">
    <location>
        <begin position="522"/>
        <end position="549"/>
    </location>
</feature>
<comment type="caution">
    <text evidence="16">The sequence shown here is derived from an EMBL/GenBank/DDBJ whole genome shotgun (WGS) entry which is preliminary data.</text>
</comment>
<dbReference type="FunFam" id="3.90.550.10:FF:000139">
    <property type="entry name" value="Chitin synthase 8"/>
    <property type="match status" value="1"/>
</dbReference>
<feature type="region of interest" description="Disordered" evidence="13">
    <location>
        <begin position="1"/>
        <end position="97"/>
    </location>
</feature>
<evidence type="ECO:0000256" key="7">
    <source>
        <dbReference type="ARBA" id="ARBA00022989"/>
    </source>
</evidence>
<name>A0A922IDX0_DERFA</name>
<evidence type="ECO:0000313" key="17">
    <source>
        <dbReference type="Proteomes" id="UP000790347"/>
    </source>
</evidence>
<evidence type="ECO:0000256" key="4">
    <source>
        <dbReference type="ARBA" id="ARBA00022676"/>
    </source>
</evidence>
<evidence type="ECO:0000256" key="12">
    <source>
        <dbReference type="ARBA" id="ARBA00048014"/>
    </source>
</evidence>
<feature type="compositionally biased region" description="Basic and acidic residues" evidence="13">
    <location>
        <begin position="59"/>
        <end position="68"/>
    </location>
</feature>
<feature type="transmembrane region" description="Helical" evidence="14">
    <location>
        <begin position="1570"/>
        <end position="1591"/>
    </location>
</feature>
<reference evidence="16" key="2">
    <citation type="journal article" date="2022" name="Res Sq">
        <title>Comparative Genomics Reveals Insights into the Divergent Evolution of Astigmatic Mites and Household Pest Adaptations.</title>
        <authorList>
            <person name="Xiong Q."/>
            <person name="Wan A.T.-Y."/>
            <person name="Liu X.-Y."/>
            <person name="Fung C.S.-H."/>
            <person name="Xiao X."/>
            <person name="Malainual N."/>
            <person name="Hou J."/>
            <person name="Wang L."/>
            <person name="Wang M."/>
            <person name="Yang K."/>
            <person name="Cui Y."/>
            <person name="Leung E."/>
            <person name="Nong W."/>
            <person name="Shin S.-K."/>
            <person name="Au S."/>
            <person name="Jeong K.Y."/>
            <person name="Chew F.T."/>
            <person name="Hui J."/>
            <person name="Leung T.F."/>
            <person name="Tungtrongchitr A."/>
            <person name="Zhong N."/>
            <person name="Liu Z."/>
            <person name="Tsui S."/>
        </authorList>
    </citation>
    <scope>NUCLEOTIDE SEQUENCE</scope>
    <source>
        <strain evidence="16">Derf</strain>
        <tissue evidence="16">Whole organism</tissue>
    </source>
</reference>
<dbReference type="Pfam" id="PF03142">
    <property type="entry name" value="Chitin_synth_2"/>
    <property type="match status" value="1"/>
</dbReference>
<feature type="compositionally biased region" description="Low complexity" evidence="13">
    <location>
        <begin position="26"/>
        <end position="44"/>
    </location>
</feature>
<evidence type="ECO:0000256" key="5">
    <source>
        <dbReference type="ARBA" id="ARBA00022679"/>
    </source>
</evidence>
<evidence type="ECO:0000256" key="8">
    <source>
        <dbReference type="ARBA" id="ARBA00023054"/>
    </source>
</evidence>
<comment type="similarity">
    <text evidence="11">Belongs to the chitin synthase family. Class IV subfamily.</text>
</comment>
<feature type="compositionally biased region" description="Acidic residues" evidence="13">
    <location>
        <begin position="1706"/>
        <end position="1715"/>
    </location>
</feature>
<comment type="catalytic activity">
    <reaction evidence="12">
        <text>[(1-&gt;4)-N-acetyl-beta-D-glucosaminyl](n) + UDP-N-acetyl-alpha-D-glucosamine = [(1-&gt;4)-N-acetyl-beta-D-glucosaminyl](n+1) + UDP + H(+)</text>
        <dbReference type="Rhea" id="RHEA:16637"/>
        <dbReference type="Rhea" id="RHEA-COMP:9593"/>
        <dbReference type="Rhea" id="RHEA-COMP:9595"/>
        <dbReference type="ChEBI" id="CHEBI:15378"/>
        <dbReference type="ChEBI" id="CHEBI:17029"/>
        <dbReference type="ChEBI" id="CHEBI:57705"/>
        <dbReference type="ChEBI" id="CHEBI:58223"/>
        <dbReference type="EC" id="2.4.1.16"/>
    </reaction>
</comment>
<sequence>MEHSKLSRLNQSKMNSNFILRRKDSPNSISDNDSDPQQSPSPSNKFRHRDSVFVNKNQIEQRRISKGETDDDEDDDDELNRNTQFNMQRQSSSGSQVRFKLNENDISDNEITVQNNIPLKRKPEPIIIDDKNRNDQTMETKLKLRPTLSSSSNRFSQTTPTSANKRISFAQFDHVFKFDHPTTSTSKNEDKNRKASIYDHMKKINIDNQDDDSSDETKTYPWDSFKSIPTQDEDSSSSSNWVKFFLKLFKLLSHAISFLLVLVMAIIAKLFLHLMATMTRVDKSIQICKKNLLDDSYDHSALIPLYTRLELKSDERIAWIWMLFFVLISPDIILFFRSIHSCLFKNYSLPDFYATLMIFLSSTSEVIGISLLVYVVLPSFDTIVGLMITNSLFLIPSLFHFMRAIKMDNPEQRQSISNRIMKILYLIAFIFQIMSIIVWPILLLIKDSKYKSTTIEDNVFDPRRDDIHLSWIIPIACILITFGYWENFLGNNNPDDDSSSKIQNRFIQSLYQIKDNSKRSKFAIYLFVSIWKCLLHLAIMLVIQGLLAIHQPKTTDANDNDVDDDSNMNRMADMMNFMFTNFTQAFRQHPITLVANAGFNYRHPTIDSDPMLPIWIGLIQIAAAFFCYQTINFVCKICIQPLGFGLPITMAMPLTVSLTHSLGQIAINDRCWLPDQWNIFDYTFFNVPYDIFDHKCWINYLFYAIWMMTFISQIIITNHIWISSKERLASTNQLFMLPLYSSAFIDQSLMLNRRRNYDNDIWSSLLNENEADSSMDGRKSPMQEFQRKSSKENDDNDIRIYACATVWHETADELLQMLKSIMRMDKDQCCRSLAVKCLQVKKRDVDFYQFETHLLVDDAFKKGKYYKKNANDLDINEYVQTLIDVLDEAAQNVHQRYITIKPPIIHMTPYGGRIEWILPGRTKLIAHLKDKSRIRHRKRWSQVMYMYYLLGYKIYQQEPDRRDALMKNTYLLALDGDINFQPDAVLLLVDLMRKNSKLGAACGRVHPVGVGPMAWYQKFEYAISHWLQKATEHVFGCVLCSPGCFSLFRASALSDTNVMNRYTTKPTEAIHYVQYDQGEDRWLCTLLLQQGWKVEYSAASDSFTHCPEGFDEFYIQRRRWAPSTMANIIDLLKSYRNTVRANDDISSLYMLYQAGLMLGTILSPGTIFLMLVGAVNNSFGLKNEISFYINIVPVLIFVLAGFFTDNKKQILVAQIFSTFYVMLMLAVLVSTGIEIYDESIFSPSVIFFVGMLTVFIISALIHPQEFTCLIPVVIYMLMIPSMYLLLTLYSIINLNVVVWGTRENPQTVETKQPVQPTPKQSDNFLHDVRQYFRNRSRKLEVLNCVCCGSSRNDDELSLLHEIKDSMHQVRSDMDKMKTQNSVGSNIIRRMSLWNRRRSTIAEPTPDQLEKDPLLADDAQDIIDEDVLLNIANQPISDEVKEAEEISNLRRPRWIHNKHLKNANTHPIDEEEEKFWTLFIEKYLKPLDKNEEHEKKVKSDLINLRNQAFFALSIINIIFVLFVYLMQLHKDIFSFEITLSQTQNGTKTVLIEDEEHDIPIYVTKKIAMDPVGFILILFFGVIIIIQFIGMLLHRMGTLTHLLAFTDLNFFQVRAEDIKEKRQLDQNSLQLVQSIMNDTEESDQDYGHFDMEEFFLPAMLRVMDPDTAYEMIKKMKPNTNVSKKKLGAELSRRSSTFVGRSTFYTMPEENDENTDDNSYDKQHFKENVSDSDSIDMSIFSRGSSPIRKDAPISVESDDSTYL</sequence>
<feature type="region of interest" description="Disordered" evidence="13">
    <location>
        <begin position="771"/>
        <end position="791"/>
    </location>
</feature>
<protein>
    <recommendedName>
        <fullName evidence="2">chitin synthase</fullName>
        <ecNumber evidence="2">2.4.1.16</ecNumber>
    </recommendedName>
</protein>
<dbReference type="Pfam" id="PF23000">
    <property type="entry name" value="ChitinSynthase_IV_N"/>
    <property type="match status" value="1"/>
</dbReference>
<feature type="transmembrane region" description="Helical" evidence="14">
    <location>
        <begin position="643"/>
        <end position="667"/>
    </location>
</feature>
<dbReference type="PANTHER" id="PTHR22914:SF42">
    <property type="entry name" value="CHITIN SYNTHASE"/>
    <property type="match status" value="1"/>
</dbReference>
<keyword evidence="10" id="KW-0325">Glycoprotein</keyword>
<evidence type="ECO:0000256" key="6">
    <source>
        <dbReference type="ARBA" id="ARBA00022692"/>
    </source>
</evidence>
<dbReference type="CDD" id="cd04190">
    <property type="entry name" value="Chitin_synth_C"/>
    <property type="match status" value="1"/>
</dbReference>
<feature type="compositionally biased region" description="Low complexity" evidence="13">
    <location>
        <begin position="1728"/>
        <end position="1738"/>
    </location>
</feature>
<feature type="transmembrane region" description="Helical" evidence="14">
    <location>
        <begin position="612"/>
        <end position="631"/>
    </location>
</feature>
<dbReference type="PANTHER" id="PTHR22914">
    <property type="entry name" value="CHITIN SYNTHASE"/>
    <property type="match status" value="1"/>
</dbReference>
<dbReference type="InterPro" id="IPR055120">
    <property type="entry name" value="Chs-1/2_IV_N"/>
</dbReference>
<evidence type="ECO:0000256" key="2">
    <source>
        <dbReference type="ARBA" id="ARBA00012543"/>
    </source>
</evidence>
<evidence type="ECO:0000256" key="9">
    <source>
        <dbReference type="ARBA" id="ARBA00023136"/>
    </source>
</evidence>
<feature type="transmembrane region" description="Helical" evidence="14">
    <location>
        <begin position="423"/>
        <end position="445"/>
    </location>
</feature>
<keyword evidence="6 14" id="KW-0812">Transmembrane</keyword>
<feature type="transmembrane region" description="Helical" evidence="14">
    <location>
        <begin position="383"/>
        <end position="402"/>
    </location>
</feature>
<keyword evidence="8" id="KW-0175">Coiled coil</keyword>
<feature type="transmembrane region" description="Helical" evidence="14">
    <location>
        <begin position="1273"/>
        <end position="1292"/>
    </location>
</feature>
<feature type="transmembrane region" description="Helical" evidence="14">
    <location>
        <begin position="467"/>
        <end position="485"/>
    </location>
</feature>
<keyword evidence="9 14" id="KW-0472">Membrane</keyword>
<feature type="transmembrane region" description="Helical" evidence="14">
    <location>
        <begin position="700"/>
        <end position="722"/>
    </location>
</feature>
<dbReference type="SUPFAM" id="SSF53448">
    <property type="entry name" value="Nucleotide-diphospho-sugar transferases"/>
    <property type="match status" value="1"/>
</dbReference>
<evidence type="ECO:0000256" key="13">
    <source>
        <dbReference type="SAM" id="MobiDB-lite"/>
    </source>
</evidence>
<keyword evidence="4" id="KW-0328">Glycosyltransferase</keyword>